<keyword evidence="11" id="KW-1185">Reference proteome</keyword>
<dbReference type="GO" id="GO:0051539">
    <property type="term" value="F:4 iron, 4 sulfur cluster binding"/>
    <property type="evidence" value="ECO:0007669"/>
    <property type="project" value="UniProtKB-KW"/>
</dbReference>
<keyword evidence="6" id="KW-0408">Iron</keyword>
<dbReference type="InterPro" id="IPR036503">
    <property type="entry name" value="Ald_Fedxn_OxRdtase_N_sf"/>
</dbReference>
<keyword evidence="3" id="KW-0004">4Fe-4S</keyword>
<evidence type="ECO:0000259" key="9">
    <source>
        <dbReference type="SMART" id="SM00790"/>
    </source>
</evidence>
<keyword evidence="7" id="KW-0411">Iron-sulfur</keyword>
<reference evidence="10 11" key="1">
    <citation type="submission" date="2010-12" db="EMBL/GenBank/DDBJ databases">
        <title>Whole genome sequence of Anaerolinea thermophila UNI-1.</title>
        <authorList>
            <person name="Narita-Yamada S."/>
            <person name="Kishi E."/>
            <person name="Watanabe Y."/>
            <person name="Takasaki K."/>
            <person name="Ankai A."/>
            <person name="Oguchi A."/>
            <person name="Fukui S."/>
            <person name="Takahashi M."/>
            <person name="Yashiro I."/>
            <person name="Hosoyama A."/>
            <person name="Sekiguchi Y."/>
            <person name="Hanada S."/>
            <person name="Fujita N."/>
        </authorList>
    </citation>
    <scope>NUCLEOTIDE SEQUENCE [LARGE SCALE GENOMIC DNA]</scope>
    <source>
        <strain evidence="11">DSM 14523 / JCM 11388 / NBRC 100420 / UNI-1</strain>
    </source>
</reference>
<dbReference type="InterPro" id="IPR001203">
    <property type="entry name" value="OxRdtase_Ald_Fedxn_C"/>
</dbReference>
<keyword evidence="4" id="KW-0479">Metal-binding</keyword>
<evidence type="ECO:0000256" key="7">
    <source>
        <dbReference type="ARBA" id="ARBA00023014"/>
    </source>
</evidence>
<proteinExistence type="inferred from homology"/>
<dbReference type="InterPro" id="IPR013984">
    <property type="entry name" value="Ald_Fedxn_OxRdtase_dom2"/>
</dbReference>
<keyword evidence="5 10" id="KW-0560">Oxidoreductase</keyword>
<evidence type="ECO:0000256" key="4">
    <source>
        <dbReference type="ARBA" id="ARBA00022723"/>
    </source>
</evidence>
<evidence type="ECO:0000313" key="11">
    <source>
        <dbReference type="Proteomes" id="UP000008922"/>
    </source>
</evidence>
<sequence length="698" mass="79351">MVHGYANRTLYINLSEMRIQSKPVTEEMKKTFTGGRGFGLWLLWNATTPQTRWDSPENELIITGGPIGGITQYPGTGKCTVLAISPLTHTVCDSNGGGYFGPYLKFSGWDALEIQGKADKDVIIFIDGDEGIVRVEEAPLEVLDTHILNRQLTEMYAKDEEDWRSISVISSGQAADHIPMCGLNISYYDPKRKDTRIKQAARGGMGRVMRDKRIKAIVVRYSQMGPLSNGPAKPELLRKAGQRINREIALFDASQNDMRHTGTPYLVEIMNRFDLLPIENFRYGSHPDASRINGEVWKARFDTKYPDGCWYGCSMSCAHSVPHFHLRTGPYKGEAVRVDGPEYETLGAIGSNLKIFNPEDVLEISFYADTYGIDVISLGNSLAFAFECYEYGILNKEITGGLELTWGNADVALELIHQMARGEGFGVIVGHGVRFMKNYFVEKFGADPQLMQDIGMEVKGLEISEYMSKESLAQQGGYAMANKGAQHDEAWLIFMEMVHKQLPTFEAKAEALHYFPMWRTWFSIHGLCKLPWNDIIPESNKTAKEPQKVPEHVENYTWLYEGVTGEPIDIDGIILQSEKVYNFQRLFNLRLGFGTRKWDRPPYRAMGPVTAQEYESRRERYDEQLREAGIDPTSMTTEEKIRALRKMREERYEQLLDAVYKRRGWDQNGVPTLETVRRLGIDFPEVVELIKKASQQKN</sequence>
<dbReference type="Gene3D" id="1.10.599.10">
    <property type="entry name" value="Aldehyde Ferredoxin Oxidoreductase Protein, subunit A, domain 3"/>
    <property type="match status" value="1"/>
</dbReference>
<evidence type="ECO:0000256" key="3">
    <source>
        <dbReference type="ARBA" id="ARBA00022485"/>
    </source>
</evidence>
<dbReference type="PANTHER" id="PTHR30038:SF7">
    <property type="entry name" value="TUNGSTEN-CONTAINING GLYCERALDEHYDE-3-PHOSPHATE:FERREDOXIN OXIDOREDUCTASE"/>
    <property type="match status" value="1"/>
</dbReference>
<evidence type="ECO:0000256" key="2">
    <source>
        <dbReference type="ARBA" id="ARBA00011032"/>
    </source>
</evidence>
<evidence type="ECO:0000313" key="10">
    <source>
        <dbReference type="EMBL" id="BAJ63670.1"/>
    </source>
</evidence>
<dbReference type="EC" id="1.2.7.5" evidence="10"/>
<dbReference type="Proteomes" id="UP000008922">
    <property type="component" value="Chromosome"/>
</dbReference>
<evidence type="ECO:0000256" key="6">
    <source>
        <dbReference type="ARBA" id="ARBA00023004"/>
    </source>
</evidence>
<comment type="cofactor">
    <cofactor evidence="8">
        <name>tungstopterin</name>
        <dbReference type="ChEBI" id="CHEBI:30402"/>
    </cofactor>
</comment>
<name>E8N5F6_ANATU</name>
<comment type="similarity">
    <text evidence="2">Belongs to the AOR/FOR family.</text>
</comment>
<dbReference type="GO" id="GO:0009055">
    <property type="term" value="F:electron transfer activity"/>
    <property type="evidence" value="ECO:0007669"/>
    <property type="project" value="InterPro"/>
</dbReference>
<dbReference type="InterPro" id="IPR013983">
    <property type="entry name" value="Ald_Fedxn_OxRdtase_N"/>
</dbReference>
<dbReference type="InParanoid" id="E8N5F6"/>
<dbReference type="KEGG" id="atm:ANT_16440"/>
<dbReference type="AlphaFoldDB" id="E8N5F6"/>
<dbReference type="Gene3D" id="1.10.569.10">
    <property type="entry name" value="Aldehyde Ferredoxin Oxidoreductase Protein, subunit A, domain 2"/>
    <property type="match status" value="1"/>
</dbReference>
<feature type="domain" description="Aldehyde ferredoxin oxidoreductase N-terminal" evidence="9">
    <location>
        <begin position="5"/>
        <end position="223"/>
    </location>
</feature>
<evidence type="ECO:0000256" key="1">
    <source>
        <dbReference type="ARBA" id="ARBA00001966"/>
    </source>
</evidence>
<dbReference type="InterPro" id="IPR013985">
    <property type="entry name" value="Ald_Fedxn_OxRdtase_dom3"/>
</dbReference>
<dbReference type="SMART" id="SM00790">
    <property type="entry name" value="AFOR_N"/>
    <property type="match status" value="1"/>
</dbReference>
<dbReference type="GO" id="GO:0033726">
    <property type="term" value="F:aldehyde ferredoxin oxidoreductase activity"/>
    <property type="evidence" value="ECO:0007669"/>
    <property type="project" value="UniProtKB-EC"/>
</dbReference>
<evidence type="ECO:0000256" key="8">
    <source>
        <dbReference type="ARBA" id="ARBA00049934"/>
    </source>
</evidence>
<dbReference type="InterPro" id="IPR036021">
    <property type="entry name" value="Tungsten_al_ferr_oxy-like_C"/>
</dbReference>
<dbReference type="HOGENOM" id="CLU_020364_1_0_0"/>
<dbReference type="STRING" id="926569.ANT_16440"/>
<dbReference type="Pfam" id="PF01314">
    <property type="entry name" value="AFOR_C"/>
    <property type="match status" value="1"/>
</dbReference>
<dbReference type="PANTHER" id="PTHR30038">
    <property type="entry name" value="ALDEHYDE FERREDOXIN OXIDOREDUCTASE"/>
    <property type="match status" value="1"/>
</dbReference>
<comment type="cofactor">
    <cofactor evidence="1">
        <name>[4Fe-4S] cluster</name>
        <dbReference type="ChEBI" id="CHEBI:49883"/>
    </cofactor>
</comment>
<dbReference type="InterPro" id="IPR051919">
    <property type="entry name" value="W-dependent_AOR"/>
</dbReference>
<accession>E8N5F6</accession>
<dbReference type="Gene3D" id="3.60.9.10">
    <property type="entry name" value="Aldehyde ferredoxin oxidoreductase, N-terminal domain"/>
    <property type="match status" value="1"/>
</dbReference>
<dbReference type="eggNOG" id="COG2414">
    <property type="taxonomic scope" value="Bacteria"/>
</dbReference>
<protein>
    <submittedName>
        <fullName evidence="10">Aldehyde ferredoxin oxidoreductase</fullName>
        <ecNumber evidence="10">1.2.7.5</ecNumber>
    </submittedName>
</protein>
<dbReference type="SUPFAM" id="SSF56228">
    <property type="entry name" value="Aldehyde ferredoxin oxidoreductase, N-terminal domain"/>
    <property type="match status" value="1"/>
</dbReference>
<dbReference type="GO" id="GO:0046872">
    <property type="term" value="F:metal ion binding"/>
    <property type="evidence" value="ECO:0007669"/>
    <property type="project" value="UniProtKB-KW"/>
</dbReference>
<evidence type="ECO:0000256" key="5">
    <source>
        <dbReference type="ARBA" id="ARBA00023002"/>
    </source>
</evidence>
<dbReference type="Pfam" id="PF02730">
    <property type="entry name" value="AFOR_N"/>
    <property type="match status" value="1"/>
</dbReference>
<gene>
    <name evidence="10" type="ordered locus">ANT_16440</name>
</gene>
<organism evidence="10 11">
    <name type="scientific">Anaerolinea thermophila (strain DSM 14523 / JCM 11388 / NBRC 100420 / UNI-1)</name>
    <dbReference type="NCBI Taxonomy" id="926569"/>
    <lineage>
        <taxon>Bacteria</taxon>
        <taxon>Bacillati</taxon>
        <taxon>Chloroflexota</taxon>
        <taxon>Anaerolineae</taxon>
        <taxon>Anaerolineales</taxon>
        <taxon>Anaerolineaceae</taxon>
        <taxon>Anaerolinea</taxon>
    </lineage>
</organism>
<dbReference type="SUPFAM" id="SSF48310">
    <property type="entry name" value="Aldehyde ferredoxin oxidoreductase, C-terminal domains"/>
    <property type="match status" value="1"/>
</dbReference>
<dbReference type="EMBL" id="AP012029">
    <property type="protein sequence ID" value="BAJ63670.1"/>
    <property type="molecule type" value="Genomic_DNA"/>
</dbReference>